<organism evidence="7 8">
    <name type="scientific">Caenorhabditis auriculariae</name>
    <dbReference type="NCBI Taxonomy" id="2777116"/>
    <lineage>
        <taxon>Eukaryota</taxon>
        <taxon>Metazoa</taxon>
        <taxon>Ecdysozoa</taxon>
        <taxon>Nematoda</taxon>
        <taxon>Chromadorea</taxon>
        <taxon>Rhabditida</taxon>
        <taxon>Rhabditina</taxon>
        <taxon>Rhabditomorpha</taxon>
        <taxon>Rhabditoidea</taxon>
        <taxon>Rhabditidae</taxon>
        <taxon>Peloderinae</taxon>
        <taxon>Caenorhabditis</taxon>
    </lineage>
</organism>
<dbReference type="OrthoDB" id="1555531at2759"/>
<dbReference type="PANTHER" id="PTHR11934">
    <property type="entry name" value="RIBOSE-5-PHOSPHATE ISOMERASE"/>
    <property type="match status" value="1"/>
</dbReference>
<evidence type="ECO:0000256" key="4">
    <source>
        <dbReference type="ARBA" id="ARBA00011959"/>
    </source>
</evidence>
<dbReference type="GO" id="GO:0006014">
    <property type="term" value="P:D-ribose metabolic process"/>
    <property type="evidence" value="ECO:0007669"/>
    <property type="project" value="TreeGrafter"/>
</dbReference>
<evidence type="ECO:0000256" key="3">
    <source>
        <dbReference type="ARBA" id="ARBA00008088"/>
    </source>
</evidence>
<dbReference type="InterPro" id="IPR004788">
    <property type="entry name" value="Ribose5P_isomerase_type_A"/>
</dbReference>
<evidence type="ECO:0000256" key="2">
    <source>
        <dbReference type="ARBA" id="ARBA00004988"/>
    </source>
</evidence>
<comment type="caution">
    <text evidence="7">The sequence shown here is derived from an EMBL/GenBank/DDBJ whole genome shotgun (WGS) entry which is preliminary data.</text>
</comment>
<reference evidence="7" key="1">
    <citation type="submission" date="2020-10" db="EMBL/GenBank/DDBJ databases">
        <authorList>
            <person name="Kikuchi T."/>
        </authorList>
    </citation>
    <scope>NUCLEOTIDE SEQUENCE</scope>
    <source>
        <strain evidence="7">NKZ352</strain>
    </source>
</reference>
<evidence type="ECO:0000256" key="5">
    <source>
        <dbReference type="ARBA" id="ARBA00023235"/>
    </source>
</evidence>
<dbReference type="EC" id="5.3.1.6" evidence="4"/>
<dbReference type="GO" id="GO:0004751">
    <property type="term" value="F:ribose-5-phosphate isomerase activity"/>
    <property type="evidence" value="ECO:0007669"/>
    <property type="project" value="UniProtKB-EC"/>
</dbReference>
<name>A0A8S1HVR0_9PELO</name>
<keyword evidence="8" id="KW-1185">Reference proteome</keyword>
<dbReference type="NCBIfam" id="NF001924">
    <property type="entry name" value="PRK00702.1"/>
    <property type="match status" value="1"/>
</dbReference>
<proteinExistence type="inferred from homology"/>
<dbReference type="Gene3D" id="3.40.50.1360">
    <property type="match status" value="1"/>
</dbReference>
<comment type="pathway">
    <text evidence="2">Carbohydrate degradation; pentose phosphate pathway; D-ribose 5-phosphate from D-ribulose 5-phosphate (non-oxidative stage): step 1/1.</text>
</comment>
<comment type="catalytic activity">
    <reaction evidence="1">
        <text>aldehydo-D-ribose 5-phosphate = D-ribulose 5-phosphate</text>
        <dbReference type="Rhea" id="RHEA:14657"/>
        <dbReference type="ChEBI" id="CHEBI:58121"/>
        <dbReference type="ChEBI" id="CHEBI:58273"/>
        <dbReference type="EC" id="5.3.1.6"/>
    </reaction>
</comment>
<dbReference type="GO" id="GO:0005737">
    <property type="term" value="C:cytoplasm"/>
    <property type="evidence" value="ECO:0007669"/>
    <property type="project" value="TreeGrafter"/>
</dbReference>
<dbReference type="Gene3D" id="3.30.70.260">
    <property type="match status" value="1"/>
</dbReference>
<dbReference type="Pfam" id="PF06026">
    <property type="entry name" value="Rib_5-P_isom_A"/>
    <property type="match status" value="1"/>
</dbReference>
<accession>A0A8S1HVR0</accession>
<dbReference type="CDD" id="cd01398">
    <property type="entry name" value="RPI_A"/>
    <property type="match status" value="1"/>
</dbReference>
<dbReference type="PANTHER" id="PTHR11934:SF0">
    <property type="entry name" value="RIBOSE-5-PHOSPHATE ISOMERASE"/>
    <property type="match status" value="1"/>
</dbReference>
<dbReference type="NCBIfam" id="TIGR00021">
    <property type="entry name" value="rpiA"/>
    <property type="match status" value="1"/>
</dbReference>
<keyword evidence="5" id="KW-0413">Isomerase</keyword>
<gene>
    <name evidence="7" type="ORF">CAUJ_LOCUS15354</name>
</gene>
<dbReference type="EMBL" id="CAJGYM010000176">
    <property type="protein sequence ID" value="CAD6199451.1"/>
    <property type="molecule type" value="Genomic_DNA"/>
</dbReference>
<evidence type="ECO:0000256" key="1">
    <source>
        <dbReference type="ARBA" id="ARBA00001713"/>
    </source>
</evidence>
<dbReference type="GO" id="GO:0009052">
    <property type="term" value="P:pentose-phosphate shunt, non-oxidative branch"/>
    <property type="evidence" value="ECO:0007669"/>
    <property type="project" value="InterPro"/>
</dbReference>
<evidence type="ECO:0000313" key="7">
    <source>
        <dbReference type="EMBL" id="CAD6199451.1"/>
    </source>
</evidence>
<dbReference type="FunFam" id="3.30.70.260:FF:000018">
    <property type="entry name" value="Ribose-5-phosphate isomerase A"/>
    <property type="match status" value="1"/>
</dbReference>
<dbReference type="Proteomes" id="UP000835052">
    <property type="component" value="Unassembled WGS sequence"/>
</dbReference>
<evidence type="ECO:0000313" key="8">
    <source>
        <dbReference type="Proteomes" id="UP000835052"/>
    </source>
</evidence>
<evidence type="ECO:0000256" key="6">
    <source>
        <dbReference type="ARBA" id="ARBA00029734"/>
    </source>
</evidence>
<dbReference type="SUPFAM" id="SSF100950">
    <property type="entry name" value="NagB/RpiA/CoA transferase-like"/>
    <property type="match status" value="1"/>
</dbReference>
<comment type="similarity">
    <text evidence="3">Belongs to the ribose 5-phosphate isomerase family.</text>
</comment>
<protein>
    <recommendedName>
        <fullName evidence="4">ribose-5-phosphate isomerase</fullName>
        <ecNumber evidence="4">5.3.1.6</ecNumber>
    </recommendedName>
    <alternativeName>
        <fullName evidence="6">Phosphoriboisomerase</fullName>
    </alternativeName>
</protein>
<dbReference type="SUPFAM" id="SSF75445">
    <property type="entry name" value="D-ribose-5-phosphate isomerase (RpiA), lid domain"/>
    <property type="match status" value="1"/>
</dbReference>
<dbReference type="AlphaFoldDB" id="A0A8S1HVR0"/>
<dbReference type="FunFam" id="3.40.50.1360:FF:000001">
    <property type="entry name" value="Ribose-5-phosphate isomerase A"/>
    <property type="match status" value="1"/>
</dbReference>
<dbReference type="InterPro" id="IPR037171">
    <property type="entry name" value="NagB/RpiA_transferase-like"/>
</dbReference>
<sequence>MVSTTNELSPIDQAKKKAAFACGKKYVENGCRLGVGSGSTVKFLVEYLKHAVKDGSLKDVVCVPTSYLTRRWLLDAGLTVTDLDVTPELDVCIDGADEVDPSFTCIKGGGGCLAREKIVQNAAKKFHVIADHSKEVKKLGENFKFVPIEVLPFAAQALLKTIPQSEGGSAELRMSKQVCGPAITDNNNFIIDWTFDKNRHGDWKEVQQRLANTPGIVETGLFIDVVESVFFAYDDGSVKEILKSGKKLEIES</sequence>